<accession>A0AAV6XSU5</accession>
<reference evidence="2" key="1">
    <citation type="submission" date="2019-10" db="EMBL/GenBank/DDBJ databases">
        <authorList>
            <person name="Zhang R."/>
            <person name="Pan Y."/>
            <person name="Wang J."/>
            <person name="Ma R."/>
            <person name="Yu S."/>
        </authorList>
    </citation>
    <scope>NUCLEOTIDE SEQUENCE</scope>
    <source>
        <strain evidence="2">LA-IB0</strain>
        <tissue evidence="2">Leaf</tissue>
    </source>
</reference>
<sequence>MGIFNSIIRFLGGKTDELDEESDLINPYPLLTRRQNNSNNNNYYYYNSSSNGEYSSSSTASFERLRKILCIHKFIYNGSKKLLQKLRNIFFHHPDGKSAAERPILPLKLDVTAAPPARIISSNIDPLLLQTLLISSPTTTHDHLNADDLEEFQNDNSDHVVVPEKEINNYTANNVQMDDVIISIPDFTHSVLAPASTASEEVIEAAVFRAPQINAPNCLNMISTISEKDEEKVMLKSIITTVEAEDKEEKVINVNSSSVRVVVDEGIIRWIKHSSCLHRILLVGDGDFSFSASLPVAVGCASNMIATSLDPQGAQEEINDNSDNYVMQMDDRVIISIPEFNHPLTDLSAFDVRRGSIVLAAPQNVPNCLISTVSEEEEKMDKEEEKVIIVKSSVVMVDEGIRWIKDYSSRQRILLVGEGDFSFSASLAVAFGCASNMIATSLDPEAFLKKNYQKFLSNIKKLRSRGCKVMHEIDATKMASHQLLGHLTFDRIIYNFPYAGFFKMSREDLLWSLVSQFLENAKEMISENGEIHITHMTNAFHREWNLEDVASSHGIKLIDAVKFNHRDYPGYNTKYGFGAAQAEISARLPRYRCDGRDITDPAAISPLPIRPTTIPALAWNDGTGMAVPVPTRPRSRRDSKP</sequence>
<dbReference type="GO" id="GO:0070042">
    <property type="term" value="F:rRNA (uridine-N3-)-methyltransferase activity"/>
    <property type="evidence" value="ECO:0007669"/>
    <property type="project" value="InterPro"/>
</dbReference>
<dbReference type="EMBL" id="WHWC01000003">
    <property type="protein sequence ID" value="KAG8385979.1"/>
    <property type="molecule type" value="Genomic_DNA"/>
</dbReference>
<dbReference type="PANTHER" id="PTHR11538">
    <property type="entry name" value="PHENYLALANYL-TRNA SYNTHETASE"/>
    <property type="match status" value="1"/>
</dbReference>
<evidence type="ECO:0000259" key="1">
    <source>
        <dbReference type="Pfam" id="PF10354"/>
    </source>
</evidence>
<proteinExistence type="predicted"/>
<feature type="domain" description="25S rRNA (uridine-N(3))-methyltransferase BMT5-like" evidence="1">
    <location>
        <begin position="414"/>
        <end position="574"/>
    </location>
</feature>
<keyword evidence="3" id="KW-1185">Reference proteome</keyword>
<dbReference type="Pfam" id="PF10354">
    <property type="entry name" value="BMT5-like"/>
    <property type="match status" value="2"/>
</dbReference>
<name>A0AAV6XSU5_9LAMI</name>
<feature type="domain" description="25S rRNA (uridine-N(3))-methyltransferase BMT5-like" evidence="1">
    <location>
        <begin position="281"/>
        <end position="329"/>
    </location>
</feature>
<dbReference type="Proteomes" id="UP000826271">
    <property type="component" value="Unassembled WGS sequence"/>
</dbReference>
<dbReference type="AlphaFoldDB" id="A0AAV6XSU5"/>
<comment type="caution">
    <text evidence="2">The sequence shown here is derived from an EMBL/GenBank/DDBJ whole genome shotgun (WGS) entry which is preliminary data.</text>
</comment>
<protein>
    <recommendedName>
        <fullName evidence="1">25S rRNA (uridine-N(3))-methyltransferase BMT5-like domain-containing protein</fullName>
    </recommendedName>
</protein>
<evidence type="ECO:0000313" key="3">
    <source>
        <dbReference type="Proteomes" id="UP000826271"/>
    </source>
</evidence>
<evidence type="ECO:0000313" key="2">
    <source>
        <dbReference type="EMBL" id="KAG8385979.1"/>
    </source>
</evidence>
<gene>
    <name evidence="2" type="ORF">BUALT_Bualt03G0101400</name>
</gene>
<dbReference type="PANTHER" id="PTHR11538:SF70">
    <property type="entry name" value="25S RRNA (URIDINE-N(3))-METHYLTRANSFERASE BMT5-LIKE DOMAIN-CONTAINING PROTEIN"/>
    <property type="match status" value="1"/>
</dbReference>
<organism evidence="2 3">
    <name type="scientific">Buddleja alternifolia</name>
    <dbReference type="NCBI Taxonomy" id="168488"/>
    <lineage>
        <taxon>Eukaryota</taxon>
        <taxon>Viridiplantae</taxon>
        <taxon>Streptophyta</taxon>
        <taxon>Embryophyta</taxon>
        <taxon>Tracheophyta</taxon>
        <taxon>Spermatophyta</taxon>
        <taxon>Magnoliopsida</taxon>
        <taxon>eudicotyledons</taxon>
        <taxon>Gunneridae</taxon>
        <taxon>Pentapetalae</taxon>
        <taxon>asterids</taxon>
        <taxon>lamiids</taxon>
        <taxon>Lamiales</taxon>
        <taxon>Scrophulariaceae</taxon>
        <taxon>Buddlejeae</taxon>
        <taxon>Buddleja</taxon>
    </lineage>
</organism>
<dbReference type="GO" id="GO:0070475">
    <property type="term" value="P:rRNA base methylation"/>
    <property type="evidence" value="ECO:0007669"/>
    <property type="project" value="InterPro"/>
</dbReference>
<dbReference type="GO" id="GO:0005737">
    <property type="term" value="C:cytoplasm"/>
    <property type="evidence" value="ECO:0007669"/>
    <property type="project" value="TreeGrafter"/>
</dbReference>
<dbReference type="InterPro" id="IPR019446">
    <property type="entry name" value="BMT5-like"/>
</dbReference>